<feature type="compositionally biased region" description="Low complexity" evidence="1">
    <location>
        <begin position="458"/>
        <end position="471"/>
    </location>
</feature>
<sequence length="689" mass="71970">MSGTRTGAETIRRPAAAAGRSTAEDGIRAHRAGTAWLIAPAGPVDERALAFAAGLAPDPECTVLVVDLPDGADDDTVDRVARAVPAGRDGLRVVFGRPPRRETAQVARRLADHLGRTVIAAAGTPQPIPGGGLFIPPERGPGWIRCAPGALGTHDSRTFPRLPWAAALPDRPWSLGGTVAEPLPAGVWLHAAQENPARTAHRSALRGRTAVSPESVTVVIGVPGEPALPVADIARFWQQLPPPLRPAVRFASYGPGRLSGGRHLADVLAQVLGEPVRMLSGLPRGAGGSAGSEGPEGSDAGSGEVLLVRDDGTPGRPLRAREFVHPPPSDTVGAPPVPYAAVHRWPLGDLPEIRPGTHRLADGVVVEVVPSGLWVRLAPDPAHAAEVRSADPDPERERVLCDAGSEEDLPRLRQLAQDLVRTFPSDLRRTVRVGVCRPAAPLGRPAPVVPAPGPGSPRPAAGPLTTAAAAPRPQPGAPGPPATSAGGHLGLLSLAAEILRRHPGLAGADPHPDAPAELAAVLRRLAGGGPDGTAAPGVPDELLRGGLRMLPVHQGATGLRTTLDEPMRQWYAGRPVVTDPNACEASTLGPGDEPGNTDFLIWSADGRRTDLLDPLCPDRVLFLPGSRFRVLDVDSAVPGVVMMRETGPHATPADERLDRAAVRELTRAWHAWHPDPHRNPDPASRAQVP</sequence>
<evidence type="ECO:0000313" key="3">
    <source>
        <dbReference type="Proteomes" id="UP001501265"/>
    </source>
</evidence>
<feature type="compositionally biased region" description="Pro residues" evidence="1">
    <location>
        <begin position="472"/>
        <end position="481"/>
    </location>
</feature>
<organism evidence="2 3">
    <name type="scientific">Streptomyces ziwulingensis</name>
    <dbReference type="NCBI Taxonomy" id="1045501"/>
    <lineage>
        <taxon>Bacteria</taxon>
        <taxon>Bacillati</taxon>
        <taxon>Actinomycetota</taxon>
        <taxon>Actinomycetes</taxon>
        <taxon>Kitasatosporales</taxon>
        <taxon>Streptomycetaceae</taxon>
        <taxon>Streptomyces</taxon>
    </lineage>
</organism>
<dbReference type="RefSeq" id="WP_345622984.1">
    <property type="nucleotide sequence ID" value="NZ_BAABIG010000061.1"/>
</dbReference>
<reference evidence="3" key="1">
    <citation type="journal article" date="2019" name="Int. J. Syst. Evol. Microbiol.">
        <title>The Global Catalogue of Microorganisms (GCM) 10K type strain sequencing project: providing services to taxonomists for standard genome sequencing and annotation.</title>
        <authorList>
            <consortium name="The Broad Institute Genomics Platform"/>
            <consortium name="The Broad Institute Genome Sequencing Center for Infectious Disease"/>
            <person name="Wu L."/>
            <person name="Ma J."/>
        </authorList>
    </citation>
    <scope>NUCLEOTIDE SEQUENCE [LARGE SCALE GENOMIC DNA]</scope>
    <source>
        <strain evidence="3">JCM 18081</strain>
    </source>
</reference>
<comment type="caution">
    <text evidence="2">The sequence shown here is derived from an EMBL/GenBank/DDBJ whole genome shotgun (WGS) entry which is preliminary data.</text>
</comment>
<name>A0ABP9CT78_9ACTN</name>
<feature type="compositionally biased region" description="Pro residues" evidence="1">
    <location>
        <begin position="447"/>
        <end position="457"/>
    </location>
</feature>
<feature type="region of interest" description="Disordered" evidence="1">
    <location>
        <begin position="1"/>
        <end position="25"/>
    </location>
</feature>
<dbReference type="Gene3D" id="3.90.176.10">
    <property type="entry name" value="Toxin ADP-ribosyltransferase, Chain A, domain 1"/>
    <property type="match status" value="1"/>
</dbReference>
<evidence type="ECO:0000313" key="2">
    <source>
        <dbReference type="EMBL" id="GAA4815509.1"/>
    </source>
</evidence>
<dbReference type="Proteomes" id="UP001501265">
    <property type="component" value="Unassembled WGS sequence"/>
</dbReference>
<proteinExistence type="predicted"/>
<keyword evidence="3" id="KW-1185">Reference proteome</keyword>
<gene>
    <name evidence="2" type="ORF">GCM10023220_54410</name>
</gene>
<feature type="region of interest" description="Disordered" evidence="1">
    <location>
        <begin position="438"/>
        <end position="488"/>
    </location>
</feature>
<accession>A0ABP9CT78</accession>
<feature type="region of interest" description="Disordered" evidence="1">
    <location>
        <begin position="280"/>
        <end position="335"/>
    </location>
</feature>
<protein>
    <submittedName>
        <fullName evidence="2">Uncharacterized protein</fullName>
    </submittedName>
</protein>
<feature type="compositionally biased region" description="Low complexity" evidence="1">
    <location>
        <begin position="292"/>
        <end position="304"/>
    </location>
</feature>
<evidence type="ECO:0000256" key="1">
    <source>
        <dbReference type="SAM" id="MobiDB-lite"/>
    </source>
</evidence>
<feature type="compositionally biased region" description="Basic and acidic residues" evidence="1">
    <location>
        <begin position="307"/>
        <end position="324"/>
    </location>
</feature>
<dbReference type="EMBL" id="BAABIG010000061">
    <property type="protein sequence ID" value="GAA4815509.1"/>
    <property type="molecule type" value="Genomic_DNA"/>
</dbReference>